<dbReference type="AlphaFoldDB" id="A0AAN7GXJ5"/>
<keyword evidence="2" id="KW-1185">Reference proteome</keyword>
<sequence>MLSAVIRSALGYPAFTVGTITGTPEVVRIFTDMSISPSLSPRQCPDRYAFRAGRNLPDKEFRYLRTVIVTAAVHRGFGRRLPCHQVTNFLNLPALGRRQPHTWSYDFAETCVFGKQSPGPGRCDPLCEEAPLLPKLRGYFAEFLRESCLAPLGILYLPTCVGFGYRYPFVEGRWSFSWEYGMSYFSAWYSNIGSSHFLYHFLP</sequence>
<dbReference type="EMBL" id="JAXIOK010000021">
    <property type="protein sequence ID" value="KAK4745904.1"/>
    <property type="molecule type" value="Genomic_DNA"/>
</dbReference>
<gene>
    <name evidence="1" type="ORF">SAY87_012216</name>
</gene>
<evidence type="ECO:0000313" key="1">
    <source>
        <dbReference type="EMBL" id="KAK4745904.1"/>
    </source>
</evidence>
<evidence type="ECO:0000313" key="2">
    <source>
        <dbReference type="Proteomes" id="UP001345219"/>
    </source>
</evidence>
<dbReference type="Proteomes" id="UP001345219">
    <property type="component" value="Chromosome 10"/>
</dbReference>
<organism evidence="1 2">
    <name type="scientific">Trapa incisa</name>
    <dbReference type="NCBI Taxonomy" id="236973"/>
    <lineage>
        <taxon>Eukaryota</taxon>
        <taxon>Viridiplantae</taxon>
        <taxon>Streptophyta</taxon>
        <taxon>Embryophyta</taxon>
        <taxon>Tracheophyta</taxon>
        <taxon>Spermatophyta</taxon>
        <taxon>Magnoliopsida</taxon>
        <taxon>eudicotyledons</taxon>
        <taxon>Gunneridae</taxon>
        <taxon>Pentapetalae</taxon>
        <taxon>rosids</taxon>
        <taxon>malvids</taxon>
        <taxon>Myrtales</taxon>
        <taxon>Lythraceae</taxon>
        <taxon>Trapa</taxon>
    </lineage>
</organism>
<reference evidence="1 2" key="1">
    <citation type="journal article" date="2023" name="Hortic Res">
        <title>Pangenome of water caltrop reveals structural variations and asymmetric subgenome divergence after allopolyploidization.</title>
        <authorList>
            <person name="Zhang X."/>
            <person name="Chen Y."/>
            <person name="Wang L."/>
            <person name="Yuan Y."/>
            <person name="Fang M."/>
            <person name="Shi L."/>
            <person name="Lu R."/>
            <person name="Comes H.P."/>
            <person name="Ma Y."/>
            <person name="Chen Y."/>
            <person name="Huang G."/>
            <person name="Zhou Y."/>
            <person name="Zheng Z."/>
            <person name="Qiu Y."/>
        </authorList>
    </citation>
    <scope>NUCLEOTIDE SEQUENCE [LARGE SCALE GENOMIC DNA]</scope>
    <source>
        <tissue evidence="1">Roots</tissue>
    </source>
</reference>
<protein>
    <submittedName>
        <fullName evidence="1">Uncharacterized protein</fullName>
    </submittedName>
</protein>
<comment type="caution">
    <text evidence="1">The sequence shown here is derived from an EMBL/GenBank/DDBJ whole genome shotgun (WGS) entry which is preliminary data.</text>
</comment>
<proteinExistence type="predicted"/>
<dbReference type="AntiFam" id="ANF00025">
    <property type="entry name" value="Antisense to 23S rRNA"/>
</dbReference>
<name>A0AAN7GXJ5_9MYRT</name>
<accession>A0AAN7GXJ5</accession>